<dbReference type="GO" id="GO:0000287">
    <property type="term" value="F:magnesium ion binding"/>
    <property type="evidence" value="ECO:0007669"/>
    <property type="project" value="InterPro"/>
</dbReference>
<dbReference type="InterPro" id="IPR016066">
    <property type="entry name" value="A-D-PHexomutase_CS"/>
</dbReference>
<dbReference type="GO" id="GO:0006006">
    <property type="term" value="P:glucose metabolic process"/>
    <property type="evidence" value="ECO:0007669"/>
    <property type="project" value="UniProtKB-KW"/>
</dbReference>
<dbReference type="InterPro" id="IPR005841">
    <property type="entry name" value="Alpha-D-phosphohexomutase_SF"/>
</dbReference>
<evidence type="ECO:0000256" key="2">
    <source>
        <dbReference type="ARBA" id="ARBA00001946"/>
    </source>
</evidence>
<evidence type="ECO:0000256" key="13">
    <source>
        <dbReference type="RuleBase" id="RU004326"/>
    </source>
</evidence>
<dbReference type="PANTHER" id="PTHR22573:SF2">
    <property type="entry name" value="PHOSPHOGLUCOMUTASE"/>
    <property type="match status" value="1"/>
</dbReference>
<protein>
    <recommendedName>
        <fullName evidence="4">phosphoglucomutase (alpha-D-glucose-1,6-bisphosphate-dependent)</fullName>
        <ecNumber evidence="4">5.4.2.2</ecNumber>
    </recommendedName>
</protein>
<evidence type="ECO:0000256" key="11">
    <source>
        <dbReference type="ARBA" id="ARBA00049318"/>
    </source>
</evidence>
<keyword evidence="7 13" id="KW-0479">Metal-binding</keyword>
<keyword evidence="18" id="KW-1185">Reference proteome</keyword>
<dbReference type="FunFam" id="3.30.310.50:FF:000002">
    <property type="entry name" value="Phosphoglucomutase 5"/>
    <property type="match status" value="1"/>
</dbReference>
<dbReference type="Pfam" id="PF02880">
    <property type="entry name" value="PGM_PMM_III"/>
    <property type="match status" value="1"/>
</dbReference>
<gene>
    <name evidence="17" type="ORF">EVEC_LOCUS5727</name>
</gene>
<feature type="domain" description="Alpha-D-phosphohexomutase alpha/beta/alpha" evidence="14">
    <location>
        <begin position="18"/>
        <end position="166"/>
    </location>
</feature>
<dbReference type="OrthoDB" id="2291at2759"/>
<dbReference type="InterPro" id="IPR005845">
    <property type="entry name" value="A-D-PHexomutase_a/b/a-II"/>
</dbReference>
<dbReference type="InterPro" id="IPR036900">
    <property type="entry name" value="A-D-PHexomutase_C_sf"/>
</dbReference>
<dbReference type="Gene3D" id="3.30.310.50">
    <property type="entry name" value="Alpha-D-phosphohexomutase, C-terminal domain"/>
    <property type="match status" value="1"/>
</dbReference>
<dbReference type="Pfam" id="PF24947">
    <property type="entry name" value="PGM1_C_vert_fung"/>
    <property type="match status" value="1"/>
</dbReference>
<evidence type="ECO:0000259" key="14">
    <source>
        <dbReference type="Pfam" id="PF02878"/>
    </source>
</evidence>
<dbReference type="SUPFAM" id="SSF53738">
    <property type="entry name" value="Phosphoglucomutase, first 3 domains"/>
    <property type="match status" value="3"/>
</dbReference>
<reference evidence="17 18" key="2">
    <citation type="submission" date="2018-10" db="EMBL/GenBank/DDBJ databases">
        <authorList>
            <consortium name="Pathogen Informatics"/>
        </authorList>
    </citation>
    <scope>NUCLEOTIDE SEQUENCE [LARGE SCALE GENOMIC DNA]</scope>
</reference>
<comment type="cofactor">
    <cofactor evidence="2">
        <name>Mg(2+)</name>
        <dbReference type="ChEBI" id="CHEBI:18420"/>
    </cofactor>
</comment>
<dbReference type="PRINTS" id="PR00509">
    <property type="entry name" value="PGMPMM"/>
</dbReference>
<evidence type="ECO:0000256" key="10">
    <source>
        <dbReference type="ARBA" id="ARBA00023277"/>
    </source>
</evidence>
<dbReference type="NCBIfam" id="NF005737">
    <property type="entry name" value="PRK07564.1-1"/>
    <property type="match status" value="1"/>
</dbReference>
<dbReference type="EMBL" id="UXUI01008247">
    <property type="protein sequence ID" value="VDD90976.1"/>
    <property type="molecule type" value="Genomic_DNA"/>
</dbReference>
<comment type="catalytic activity">
    <reaction evidence="12">
        <text>O-phospho-L-seryl-[protein] + alpha-D-glucose 1-phosphate = alpha-D-glucose 1,6-bisphosphate + L-seryl-[protein]</text>
        <dbReference type="Rhea" id="RHEA:68748"/>
        <dbReference type="Rhea" id="RHEA-COMP:9863"/>
        <dbReference type="Rhea" id="RHEA-COMP:11604"/>
        <dbReference type="ChEBI" id="CHEBI:29999"/>
        <dbReference type="ChEBI" id="CHEBI:58392"/>
        <dbReference type="ChEBI" id="CHEBI:58601"/>
        <dbReference type="ChEBI" id="CHEBI:83421"/>
    </reaction>
</comment>
<dbReference type="GO" id="GO:0004614">
    <property type="term" value="F:phosphoglucomutase activity"/>
    <property type="evidence" value="ECO:0007669"/>
    <property type="project" value="UniProtKB-EC"/>
</dbReference>
<evidence type="ECO:0000256" key="7">
    <source>
        <dbReference type="ARBA" id="ARBA00022723"/>
    </source>
</evidence>
<sequence>MGEVYKVSEVTTKPYSGQKPGTSGLRKRVPEFQQENYTENFIQCTLDGGLGNKKKGAVLVVGGDGRYLCPETVNLIIQMSAANGVRKLFVGQNGFFSTPAVSCLIRKKYYFILEGNAIDGGIILTASHNPGGPKADFGIKFNCENGGPAPEKVTEAIFQLSSSISKYFICKDLHVDFSRIGKYDFQIEGHGLFTVDVIDSVHDYVELMEEIFDFSKIQKLISGELLGRPFHIQIDSLYGATGPYVSAIFGDKLKADKNELLHTTPKPDFGGGHPDPNLTYAHHLVDAMAKGDHDFGAAFDGDGDRNMILGKNAFFVTPSDSLAVIAANLNCIPYFQKHGIHGCARSMPTAGAVDRVAAEKNLPMFEVPTGWKFFGNLMDAGKLSLCGEESFGTGSDHIREKDGIWAALAWMQILADKKQSVEEIVKEHWAKYGRNVFTRYDYENVDAGGANLLMSYVESQMPAFINQKFSANSVDFTVQKADNFEYHDPIDHSVSKKQGLRLIFTDGSRVVFRLSGTGSAGATIRLYVDSYIPATDKNRLYLPAQELLKPLVLVALNMSKMEQFTGRVAPTVIT</sequence>
<evidence type="ECO:0000256" key="12">
    <source>
        <dbReference type="ARBA" id="ARBA00049409"/>
    </source>
</evidence>
<reference evidence="19" key="1">
    <citation type="submission" date="2017-02" db="UniProtKB">
        <authorList>
            <consortium name="WormBaseParasite"/>
        </authorList>
    </citation>
    <scope>IDENTIFICATION</scope>
</reference>
<dbReference type="STRING" id="51028.A0A0N4V758"/>
<dbReference type="AlphaFoldDB" id="A0A0N4V758"/>
<dbReference type="FunFam" id="3.40.120.10:FF:000006">
    <property type="entry name" value="Phosphoglucomutase PgmA"/>
    <property type="match status" value="1"/>
</dbReference>
<comment type="similarity">
    <text evidence="3 13">Belongs to the phosphohexose mutase family.</text>
</comment>
<evidence type="ECO:0000256" key="3">
    <source>
        <dbReference type="ARBA" id="ARBA00010231"/>
    </source>
</evidence>
<proteinExistence type="inferred from homology"/>
<dbReference type="InterPro" id="IPR016055">
    <property type="entry name" value="A-D-PHexomutase_a/b/a-I/II/III"/>
</dbReference>
<dbReference type="EC" id="5.4.2.2" evidence="4"/>
<dbReference type="PROSITE" id="PS00710">
    <property type="entry name" value="PGM_PMM"/>
    <property type="match status" value="1"/>
</dbReference>
<evidence type="ECO:0000313" key="18">
    <source>
        <dbReference type="Proteomes" id="UP000274131"/>
    </source>
</evidence>
<evidence type="ECO:0000259" key="15">
    <source>
        <dbReference type="Pfam" id="PF02879"/>
    </source>
</evidence>
<dbReference type="GO" id="GO:0005829">
    <property type="term" value="C:cytosol"/>
    <property type="evidence" value="ECO:0007669"/>
    <property type="project" value="TreeGrafter"/>
</dbReference>
<keyword evidence="9" id="KW-0413">Isomerase</keyword>
<evidence type="ECO:0000256" key="8">
    <source>
        <dbReference type="ARBA" id="ARBA00022842"/>
    </source>
</evidence>
<dbReference type="Pfam" id="PF02878">
    <property type="entry name" value="PGM_PMM_I"/>
    <property type="match status" value="1"/>
</dbReference>
<evidence type="ECO:0000256" key="1">
    <source>
        <dbReference type="ARBA" id="ARBA00000443"/>
    </source>
</evidence>
<dbReference type="Pfam" id="PF02879">
    <property type="entry name" value="PGM_PMM_II"/>
    <property type="match status" value="1"/>
</dbReference>
<dbReference type="InterPro" id="IPR005846">
    <property type="entry name" value="A-D-PHexomutase_a/b/a-III"/>
</dbReference>
<dbReference type="Proteomes" id="UP000274131">
    <property type="component" value="Unassembled WGS sequence"/>
</dbReference>
<evidence type="ECO:0000313" key="17">
    <source>
        <dbReference type="EMBL" id="VDD90976.1"/>
    </source>
</evidence>
<name>A0A0N4V758_ENTVE</name>
<evidence type="ECO:0000259" key="16">
    <source>
        <dbReference type="Pfam" id="PF02880"/>
    </source>
</evidence>
<dbReference type="CDD" id="cd03085">
    <property type="entry name" value="PGM1"/>
    <property type="match status" value="1"/>
</dbReference>
<comment type="catalytic activity">
    <reaction evidence="1">
        <text>alpha-D-glucose 1-phosphate = alpha-D-glucose 6-phosphate</text>
        <dbReference type="Rhea" id="RHEA:23536"/>
        <dbReference type="ChEBI" id="CHEBI:58225"/>
        <dbReference type="ChEBI" id="CHEBI:58601"/>
        <dbReference type="EC" id="5.4.2.2"/>
    </reaction>
</comment>
<comment type="catalytic activity">
    <reaction evidence="11">
        <text>alpha-D-glucose 1,6-bisphosphate + L-seryl-[protein] = O-phospho-L-seryl-[protein] + alpha-D-glucose 6-phosphate</text>
        <dbReference type="Rhea" id="RHEA:68752"/>
        <dbReference type="Rhea" id="RHEA-COMP:9863"/>
        <dbReference type="Rhea" id="RHEA-COMP:11604"/>
        <dbReference type="ChEBI" id="CHEBI:29999"/>
        <dbReference type="ChEBI" id="CHEBI:58225"/>
        <dbReference type="ChEBI" id="CHEBI:58392"/>
        <dbReference type="ChEBI" id="CHEBI:83421"/>
    </reaction>
</comment>
<evidence type="ECO:0000256" key="4">
    <source>
        <dbReference type="ARBA" id="ARBA00012728"/>
    </source>
</evidence>
<feature type="domain" description="Alpha-D-phosphohexomutase alpha/beta/alpha" evidence="16">
    <location>
        <begin position="320"/>
        <end position="432"/>
    </location>
</feature>
<dbReference type="PANTHER" id="PTHR22573">
    <property type="entry name" value="PHOSPHOHEXOMUTASE FAMILY MEMBER"/>
    <property type="match status" value="1"/>
</dbReference>
<keyword evidence="10" id="KW-0119">Carbohydrate metabolism</keyword>
<dbReference type="Gene3D" id="3.40.120.10">
    <property type="entry name" value="Alpha-D-Glucose-1,6-Bisphosphate, subunit A, domain 3"/>
    <property type="match status" value="3"/>
</dbReference>
<evidence type="ECO:0000313" key="19">
    <source>
        <dbReference type="WBParaSite" id="EVEC_0000611601-mRNA-1"/>
    </source>
</evidence>
<dbReference type="InterPro" id="IPR005844">
    <property type="entry name" value="A-D-PHexomutase_a/b/a-I"/>
</dbReference>
<organism evidence="19">
    <name type="scientific">Enterobius vermicularis</name>
    <name type="common">Human pinworm</name>
    <dbReference type="NCBI Taxonomy" id="51028"/>
    <lineage>
        <taxon>Eukaryota</taxon>
        <taxon>Metazoa</taxon>
        <taxon>Ecdysozoa</taxon>
        <taxon>Nematoda</taxon>
        <taxon>Chromadorea</taxon>
        <taxon>Rhabditida</taxon>
        <taxon>Spirurina</taxon>
        <taxon>Oxyuridomorpha</taxon>
        <taxon>Oxyuroidea</taxon>
        <taxon>Oxyuridae</taxon>
        <taxon>Enterobius</taxon>
    </lineage>
</organism>
<evidence type="ECO:0000256" key="5">
    <source>
        <dbReference type="ARBA" id="ARBA00022526"/>
    </source>
</evidence>
<keyword evidence="5" id="KW-0313">Glucose metabolism</keyword>
<dbReference type="FunFam" id="3.40.120.10:FF:000005">
    <property type="entry name" value="Phosphoglucomutase 5"/>
    <property type="match status" value="1"/>
</dbReference>
<dbReference type="FunFam" id="3.40.120.10:FF:000004">
    <property type="entry name" value="Phosphoglucomutase 5"/>
    <property type="match status" value="1"/>
</dbReference>
<evidence type="ECO:0000256" key="9">
    <source>
        <dbReference type="ARBA" id="ARBA00023235"/>
    </source>
</evidence>
<dbReference type="SUPFAM" id="SSF55957">
    <property type="entry name" value="Phosphoglucomutase, C-terminal domain"/>
    <property type="match status" value="1"/>
</dbReference>
<accession>A0A0N4V758</accession>
<keyword evidence="8 13" id="KW-0460">Magnesium</keyword>
<dbReference type="WBParaSite" id="EVEC_0000611601-mRNA-1">
    <property type="protein sequence ID" value="EVEC_0000611601-mRNA-1"/>
    <property type="gene ID" value="EVEC_0000611601"/>
</dbReference>
<evidence type="ECO:0000256" key="6">
    <source>
        <dbReference type="ARBA" id="ARBA00022553"/>
    </source>
</evidence>
<feature type="domain" description="Alpha-D-phosphohexomutase alpha/beta/alpha" evidence="15">
    <location>
        <begin position="204"/>
        <end position="309"/>
    </location>
</feature>
<keyword evidence="6" id="KW-0597">Phosphoprotein</keyword>
<dbReference type="InterPro" id="IPR045244">
    <property type="entry name" value="PGM"/>
</dbReference>